<evidence type="ECO:0000256" key="9">
    <source>
        <dbReference type="RuleBase" id="RU000488"/>
    </source>
</evidence>
<dbReference type="EMBL" id="JAPWDV010000001">
    <property type="protein sequence ID" value="KAJ6225593.1"/>
    <property type="molecule type" value="Genomic_DNA"/>
</dbReference>
<evidence type="ECO:0000256" key="2">
    <source>
        <dbReference type="ARBA" id="ARBA00006375"/>
    </source>
</evidence>
<feature type="repeat" description="Solcar" evidence="8">
    <location>
        <begin position="21"/>
        <end position="107"/>
    </location>
</feature>
<name>A0A9Q0RRI4_BLOTA</name>
<dbReference type="PANTHER" id="PTHR45618">
    <property type="entry name" value="MITOCHONDRIAL DICARBOXYLATE CARRIER-RELATED"/>
    <property type="match status" value="1"/>
</dbReference>
<dbReference type="Pfam" id="PF00153">
    <property type="entry name" value="Mito_carr"/>
    <property type="match status" value="3"/>
</dbReference>
<reference evidence="10" key="1">
    <citation type="submission" date="2022-12" db="EMBL/GenBank/DDBJ databases">
        <title>Genome assemblies of Blomia tropicalis.</title>
        <authorList>
            <person name="Cui Y."/>
        </authorList>
    </citation>
    <scope>NUCLEOTIDE SEQUENCE</scope>
    <source>
        <tissue evidence="10">Adult mites</tissue>
    </source>
</reference>
<dbReference type="OMA" id="TRFAIYH"/>
<comment type="caution">
    <text evidence="10">The sequence shown here is derived from an EMBL/GenBank/DDBJ whole genome shotgun (WGS) entry which is preliminary data.</text>
</comment>
<gene>
    <name evidence="10" type="ORF">RDWZM_004138</name>
</gene>
<evidence type="ECO:0008006" key="12">
    <source>
        <dbReference type="Google" id="ProtNLM"/>
    </source>
</evidence>
<proteinExistence type="inferred from homology"/>
<organism evidence="10 11">
    <name type="scientific">Blomia tropicalis</name>
    <name type="common">Mite</name>
    <dbReference type="NCBI Taxonomy" id="40697"/>
    <lineage>
        <taxon>Eukaryota</taxon>
        <taxon>Metazoa</taxon>
        <taxon>Ecdysozoa</taxon>
        <taxon>Arthropoda</taxon>
        <taxon>Chelicerata</taxon>
        <taxon>Arachnida</taxon>
        <taxon>Acari</taxon>
        <taxon>Acariformes</taxon>
        <taxon>Sarcoptiformes</taxon>
        <taxon>Astigmata</taxon>
        <taxon>Glycyphagoidea</taxon>
        <taxon>Echimyopodidae</taxon>
        <taxon>Blomia</taxon>
    </lineage>
</organism>
<feature type="repeat" description="Solcar" evidence="8">
    <location>
        <begin position="120"/>
        <end position="207"/>
    </location>
</feature>
<dbReference type="Gene3D" id="1.50.40.10">
    <property type="entry name" value="Mitochondrial carrier domain"/>
    <property type="match status" value="1"/>
</dbReference>
<evidence type="ECO:0000256" key="5">
    <source>
        <dbReference type="ARBA" id="ARBA00022737"/>
    </source>
</evidence>
<dbReference type="InterPro" id="IPR018108">
    <property type="entry name" value="MCP_transmembrane"/>
</dbReference>
<evidence type="ECO:0000256" key="8">
    <source>
        <dbReference type="PROSITE-ProRule" id="PRU00282"/>
    </source>
</evidence>
<dbReference type="AlphaFoldDB" id="A0A9Q0RRI4"/>
<evidence type="ECO:0000256" key="3">
    <source>
        <dbReference type="ARBA" id="ARBA00022448"/>
    </source>
</evidence>
<sequence>MSIVTKTELKEQITSVSSSKDGHVARWYFGGLASTGAVIVTHPLDTMKVYYQTSGQLPGSQGLISTTLRVIQTNGFLSLYNGISASMLRQMTYSTTRFGIYEVMKQRIVSKDETIPPLYKRVLLAGVSGAIGGLFGVPADIVNVRMQNDIKLPVGMKRNYGNAFRGIYIILQEEGIRAMFQGSSMALTRAVLVSIGQLAMYDQFKYFFVGTLKMGNDDVKTHILSATFSSITSTALAQPLDVLKTRLMNASGPGRQTVRECITEVYQTSGPLGFYKGFAPALIRLVPHTILVFVLFEQLRIRFGIEKNRN</sequence>
<dbReference type="InterPro" id="IPR023395">
    <property type="entry name" value="MCP_dom_sf"/>
</dbReference>
<protein>
    <recommendedName>
        <fullName evidence="12">Mitochondrial dicarboxylate carrier</fullName>
    </recommendedName>
</protein>
<evidence type="ECO:0000256" key="6">
    <source>
        <dbReference type="ARBA" id="ARBA00022989"/>
    </source>
</evidence>
<dbReference type="SUPFAM" id="SSF103506">
    <property type="entry name" value="Mitochondrial carrier"/>
    <property type="match status" value="1"/>
</dbReference>
<evidence type="ECO:0000313" key="10">
    <source>
        <dbReference type="EMBL" id="KAJ6225593.1"/>
    </source>
</evidence>
<evidence type="ECO:0000313" key="11">
    <source>
        <dbReference type="Proteomes" id="UP001142055"/>
    </source>
</evidence>
<keyword evidence="5" id="KW-0677">Repeat</keyword>
<dbReference type="PROSITE" id="PS50920">
    <property type="entry name" value="SOLCAR"/>
    <property type="match status" value="3"/>
</dbReference>
<dbReference type="GO" id="GO:0016020">
    <property type="term" value="C:membrane"/>
    <property type="evidence" value="ECO:0007669"/>
    <property type="project" value="UniProtKB-SubCell"/>
</dbReference>
<keyword evidence="4 8" id="KW-0812">Transmembrane</keyword>
<dbReference type="Proteomes" id="UP001142055">
    <property type="component" value="Chromosome 1"/>
</dbReference>
<evidence type="ECO:0000256" key="7">
    <source>
        <dbReference type="ARBA" id="ARBA00023136"/>
    </source>
</evidence>
<accession>A0A9Q0RRI4</accession>
<keyword evidence="7 8" id="KW-0472">Membrane</keyword>
<comment type="subcellular location">
    <subcellularLocation>
        <location evidence="1">Membrane</location>
        <topology evidence="1">Multi-pass membrane protein</topology>
    </subcellularLocation>
</comment>
<keyword evidence="3 9" id="KW-0813">Transport</keyword>
<keyword evidence="6" id="KW-1133">Transmembrane helix</keyword>
<dbReference type="InterPro" id="IPR050391">
    <property type="entry name" value="Mito_Metabolite_Transporter"/>
</dbReference>
<evidence type="ECO:0000256" key="4">
    <source>
        <dbReference type="ARBA" id="ARBA00022692"/>
    </source>
</evidence>
<comment type="similarity">
    <text evidence="2 9">Belongs to the mitochondrial carrier (TC 2.A.29) family.</text>
</comment>
<keyword evidence="11" id="KW-1185">Reference proteome</keyword>
<evidence type="ECO:0000256" key="1">
    <source>
        <dbReference type="ARBA" id="ARBA00004141"/>
    </source>
</evidence>
<feature type="repeat" description="Solcar" evidence="8">
    <location>
        <begin position="217"/>
        <end position="302"/>
    </location>
</feature>